<feature type="compositionally biased region" description="Basic and acidic residues" evidence="6">
    <location>
        <begin position="543"/>
        <end position="558"/>
    </location>
</feature>
<dbReference type="Pfam" id="PF00010">
    <property type="entry name" value="HLH"/>
    <property type="match status" value="1"/>
</dbReference>
<proteinExistence type="evidence at transcript level"/>
<gene>
    <name evidence="8" type="primary">bHLH1</name>
</gene>
<feature type="compositionally biased region" description="Polar residues" evidence="6">
    <location>
        <begin position="204"/>
        <end position="223"/>
    </location>
</feature>
<dbReference type="InterPro" id="IPR036638">
    <property type="entry name" value="HLH_DNA-bd_sf"/>
</dbReference>
<dbReference type="InterPro" id="IPR025610">
    <property type="entry name" value="MYC/MYB_N"/>
</dbReference>
<dbReference type="InterPro" id="IPR011598">
    <property type="entry name" value="bHLH_dom"/>
</dbReference>
<evidence type="ECO:0000256" key="3">
    <source>
        <dbReference type="ARBA" id="ARBA00023159"/>
    </source>
</evidence>
<feature type="region of interest" description="Disordered" evidence="6">
    <location>
        <begin position="543"/>
        <end position="593"/>
    </location>
</feature>
<dbReference type="EMBL" id="KU198710">
    <property type="protein sequence ID" value="ALU11265.1"/>
    <property type="molecule type" value="mRNA"/>
</dbReference>
<dbReference type="Pfam" id="PF14215">
    <property type="entry name" value="bHLH-MYC_N"/>
    <property type="match status" value="1"/>
</dbReference>
<dbReference type="SMART" id="SM00353">
    <property type="entry name" value="HLH"/>
    <property type="match status" value="1"/>
</dbReference>
<dbReference type="Pfam" id="PF22754">
    <property type="entry name" value="bHLH-TF_ACT-like_plant"/>
    <property type="match status" value="1"/>
</dbReference>
<evidence type="ECO:0000256" key="2">
    <source>
        <dbReference type="ARBA" id="ARBA00023015"/>
    </source>
</evidence>
<comment type="subcellular location">
    <subcellularLocation>
        <location evidence="1">Nucleus</location>
    </subcellularLocation>
</comment>
<dbReference type="GO" id="GO:0046983">
    <property type="term" value="F:protein dimerization activity"/>
    <property type="evidence" value="ECO:0007669"/>
    <property type="project" value="InterPro"/>
</dbReference>
<evidence type="ECO:0000313" key="8">
    <source>
        <dbReference type="EMBL" id="ALU11265.1"/>
    </source>
</evidence>
<accession>A0A1L2BPH4</accession>
<feature type="region of interest" description="Disordered" evidence="6">
    <location>
        <begin position="198"/>
        <end position="283"/>
    </location>
</feature>
<evidence type="ECO:0000256" key="1">
    <source>
        <dbReference type="ARBA" id="ARBA00004123"/>
    </source>
</evidence>
<keyword evidence="2" id="KW-0805">Transcription regulation</keyword>
<dbReference type="SUPFAM" id="SSF47459">
    <property type="entry name" value="HLH, helix-loop-helix DNA-binding domain"/>
    <property type="match status" value="1"/>
</dbReference>
<evidence type="ECO:0000259" key="7">
    <source>
        <dbReference type="PROSITE" id="PS50888"/>
    </source>
</evidence>
<feature type="compositionally biased region" description="Acidic residues" evidence="6">
    <location>
        <begin position="240"/>
        <end position="262"/>
    </location>
</feature>
<dbReference type="Gene3D" id="4.10.280.10">
    <property type="entry name" value="Helix-loop-helix DNA-binding domain"/>
    <property type="match status" value="1"/>
</dbReference>
<organism evidence="8">
    <name type="scientific">Nelumbo lutea</name>
    <name type="common">American lotus</name>
    <name type="synonym">Nelumbo nucifera subsp. lutea</name>
    <dbReference type="NCBI Taxonomy" id="4431"/>
    <lineage>
        <taxon>Eukaryota</taxon>
        <taxon>Viridiplantae</taxon>
        <taxon>Streptophyta</taxon>
        <taxon>Embryophyta</taxon>
        <taxon>Tracheophyta</taxon>
        <taxon>Spermatophyta</taxon>
        <taxon>Magnoliopsida</taxon>
        <taxon>Proteales</taxon>
        <taxon>Nelumbonaceae</taxon>
        <taxon>Nelumbo</taxon>
    </lineage>
</organism>
<reference evidence="8" key="1">
    <citation type="submission" date="2015-11" db="EMBL/GenBank/DDBJ databases">
        <title>The red/yellow flower coloration in the lotus (Nulembo nucifera and Nulembo lutea) is associated with an R2R3-MYB transcription factor, MYB5.</title>
        <authorList>
            <person name="Sun S.-S."/>
            <person name="Chen J.-M."/>
            <person name="Wang Q.-F."/>
        </authorList>
    </citation>
    <scope>NUCLEOTIDE SEQUENCE</scope>
</reference>
<feature type="compositionally biased region" description="Polar residues" evidence="6">
    <location>
        <begin position="573"/>
        <end position="583"/>
    </location>
</feature>
<evidence type="ECO:0000256" key="5">
    <source>
        <dbReference type="ARBA" id="ARBA00023242"/>
    </source>
</evidence>
<evidence type="ECO:0000256" key="6">
    <source>
        <dbReference type="SAM" id="MobiDB-lite"/>
    </source>
</evidence>
<feature type="compositionally biased region" description="Basic and acidic residues" evidence="6">
    <location>
        <begin position="344"/>
        <end position="358"/>
    </location>
</feature>
<protein>
    <submittedName>
        <fullName evidence="8">BHLH transcription factor 1</fullName>
    </submittedName>
</protein>
<dbReference type="PANTHER" id="PTHR46266:SF4">
    <property type="entry name" value="TRANSCRIPTION FACTOR TT8"/>
    <property type="match status" value="1"/>
</dbReference>
<feature type="region of interest" description="Disordered" evidence="6">
    <location>
        <begin position="462"/>
        <end position="492"/>
    </location>
</feature>
<dbReference type="GO" id="GO:0005634">
    <property type="term" value="C:nucleus"/>
    <property type="evidence" value="ECO:0007669"/>
    <property type="project" value="UniProtKB-SubCell"/>
</dbReference>
<feature type="domain" description="BHLH" evidence="7">
    <location>
        <begin position="486"/>
        <end position="535"/>
    </location>
</feature>
<dbReference type="PROSITE" id="PS50888">
    <property type="entry name" value="BHLH"/>
    <property type="match status" value="1"/>
</dbReference>
<dbReference type="AlphaFoldDB" id="A0A1L2BPH4"/>
<feature type="compositionally biased region" description="Polar residues" evidence="6">
    <location>
        <begin position="362"/>
        <end position="373"/>
    </location>
</feature>
<keyword evidence="3" id="KW-0010">Activator</keyword>
<feature type="compositionally biased region" description="Polar residues" evidence="6">
    <location>
        <begin position="264"/>
        <end position="275"/>
    </location>
</feature>
<evidence type="ECO:0000256" key="4">
    <source>
        <dbReference type="ARBA" id="ARBA00023163"/>
    </source>
</evidence>
<feature type="region of interest" description="Disordered" evidence="6">
    <location>
        <begin position="340"/>
        <end position="376"/>
    </location>
</feature>
<dbReference type="PANTHER" id="PTHR46266">
    <property type="entry name" value="TRANSCRIPTION FACTOR TT8"/>
    <property type="match status" value="1"/>
</dbReference>
<keyword evidence="4" id="KW-0804">Transcription</keyword>
<feature type="compositionally biased region" description="Basic and acidic residues" evidence="6">
    <location>
        <begin position="462"/>
        <end position="476"/>
    </location>
</feature>
<keyword evidence="5" id="KW-0539">Nucleus</keyword>
<sequence>MTTPGSNRLQQMLQSAVQSVQWTYSLFWKICPQQGILVWGDGYYNGPIKTRKTVQPMGVSAEEASLQRSQQLRELYESLSAGETNQPARRPCAALSPEDLTETEWFYLMCVSFSFSPGVGLPGKAFARRHHVWLTGANEVDSKTFSRAILAKSARVQTVLCIPLMDGVVELGFTEKVQEDLGLIQQVKIFFVEHNHNPKPALSEHSTSNPANSSERSRFNSPSLPVMYSTVDPPVKMNQDNEEEEEEEEEEEDDEDDDEVGSDSEAQTGPTSHRNAAQEPLRICEPTSQGATTAEAAAEPSELMQLEMSEDIRIGSPDDGSNNLESDLHMLGVGHSGMQTVQSDHQRQADSYRSESARRWPPQSQGQFSNGLQPPSLAPQMEELEQEDSHYSQTVSTILQRNSSRWPEISSAIHAGCSAQSAFSKWNSRNDHLLLHLPLEGTSQWLLKYILFTVPFLHNKYRDENSPKSRDGDTGARFRKGTPQDELSANHVLAERRRREKLNERFIILRSLVPFVTKMDKASILGDTIEYVKQLRRRIRDLETRNRQMEENERRSRGGGESQKTSSSKEQRSGPGNSGITVQERTRGLAAGSDRRKLRIVEGTGGAKAKVVDALSIVGNTVQVSIIESDALLELQCPYREGLLLDIMQMLRELRFEITAVQSSSTDGIFNAELRAKVKENVNGKKPSIVEVKRAKHQIINQY</sequence>
<name>A0A1L2BPH4_NELLU</name>
<dbReference type="InterPro" id="IPR054502">
    <property type="entry name" value="bHLH-TF_ACT-like_plant"/>
</dbReference>